<accession>A0ABQ6MDW0</accession>
<keyword evidence="2" id="KW-1185">Reference proteome</keyword>
<dbReference type="EMBL" id="BRYB01001364">
    <property type="protein sequence ID" value="GMI24004.1"/>
    <property type="molecule type" value="Genomic_DNA"/>
</dbReference>
<evidence type="ECO:0000313" key="2">
    <source>
        <dbReference type="Proteomes" id="UP001165060"/>
    </source>
</evidence>
<sequence length="196" mass="21324">MLYLSPSEYSPRFGGDTYTVFVSSSPSPPASTQWPASHTLPGYKQPLSQTLSSLLGRPYPLKAYAFALSRPGQPPLTTARRFSELLHLWRHLNRRFCGGANDGRLYELLVRERGIREGLGYDSDDEAAGEAAARGREVGCFNRSGGGGAEETLPLIAALADALLSGKFKRDSTNNFSPLIAEDPMTRAFFCLPPAP</sequence>
<proteinExistence type="predicted"/>
<evidence type="ECO:0000313" key="1">
    <source>
        <dbReference type="EMBL" id="GMI24004.1"/>
    </source>
</evidence>
<comment type="caution">
    <text evidence="1">The sequence shown here is derived from an EMBL/GenBank/DDBJ whole genome shotgun (WGS) entry which is preliminary data.</text>
</comment>
<name>A0ABQ6MDW0_9STRA</name>
<reference evidence="1 2" key="1">
    <citation type="journal article" date="2023" name="Commun. Biol.">
        <title>Genome analysis of Parmales, the sister group of diatoms, reveals the evolutionary specialization of diatoms from phago-mixotrophs to photoautotrophs.</title>
        <authorList>
            <person name="Ban H."/>
            <person name="Sato S."/>
            <person name="Yoshikawa S."/>
            <person name="Yamada K."/>
            <person name="Nakamura Y."/>
            <person name="Ichinomiya M."/>
            <person name="Sato N."/>
            <person name="Blanc-Mathieu R."/>
            <person name="Endo H."/>
            <person name="Kuwata A."/>
            <person name="Ogata H."/>
        </authorList>
    </citation>
    <scope>NUCLEOTIDE SEQUENCE [LARGE SCALE GENOMIC DNA]</scope>
</reference>
<dbReference type="Proteomes" id="UP001165060">
    <property type="component" value="Unassembled WGS sequence"/>
</dbReference>
<gene>
    <name evidence="1" type="ORF">TeGR_g3522</name>
</gene>
<organism evidence="1 2">
    <name type="scientific">Tetraparma gracilis</name>
    <dbReference type="NCBI Taxonomy" id="2962635"/>
    <lineage>
        <taxon>Eukaryota</taxon>
        <taxon>Sar</taxon>
        <taxon>Stramenopiles</taxon>
        <taxon>Ochrophyta</taxon>
        <taxon>Bolidophyceae</taxon>
        <taxon>Parmales</taxon>
        <taxon>Triparmaceae</taxon>
        <taxon>Tetraparma</taxon>
    </lineage>
</organism>
<protein>
    <submittedName>
        <fullName evidence="1">Uncharacterized protein</fullName>
    </submittedName>
</protein>